<feature type="region of interest" description="Disordered" evidence="6">
    <location>
        <begin position="1"/>
        <end position="104"/>
    </location>
</feature>
<dbReference type="PRINTS" id="PR00405">
    <property type="entry name" value="REVINTRACTNG"/>
</dbReference>
<comment type="caution">
    <text evidence="9">The sequence shown here is derived from an EMBL/GenBank/DDBJ whole genome shotgun (WGS) entry which is preliminary data.</text>
</comment>
<feature type="compositionally biased region" description="Basic residues" evidence="6">
    <location>
        <begin position="1"/>
        <end position="10"/>
    </location>
</feature>
<reference evidence="9" key="1">
    <citation type="submission" date="2022-07" db="EMBL/GenBank/DDBJ databases">
        <title>Phylogenomic reconstructions and comparative analyses of Kickxellomycotina fungi.</title>
        <authorList>
            <person name="Reynolds N.K."/>
            <person name="Stajich J.E."/>
            <person name="Barry K."/>
            <person name="Grigoriev I.V."/>
            <person name="Crous P."/>
            <person name="Smith M.E."/>
        </authorList>
    </citation>
    <scope>NUCLEOTIDE SEQUENCE</scope>
    <source>
        <strain evidence="9">BCRC 34297</strain>
    </source>
</reference>
<dbReference type="PROSITE" id="PS50297">
    <property type="entry name" value="ANK_REP_REGION"/>
    <property type="match status" value="1"/>
</dbReference>
<dbReference type="GO" id="GO:0005096">
    <property type="term" value="F:GTPase activator activity"/>
    <property type="evidence" value="ECO:0007669"/>
    <property type="project" value="InterPro"/>
</dbReference>
<dbReference type="SUPFAM" id="SSF50729">
    <property type="entry name" value="PH domain-like"/>
    <property type="match status" value="1"/>
</dbReference>
<feature type="compositionally biased region" description="Low complexity" evidence="6">
    <location>
        <begin position="2007"/>
        <end position="2017"/>
    </location>
</feature>
<dbReference type="Pfam" id="PF01412">
    <property type="entry name" value="ArfGap"/>
    <property type="match status" value="1"/>
</dbReference>
<dbReference type="SUPFAM" id="SSF103657">
    <property type="entry name" value="BAR/IMD domain-like"/>
    <property type="match status" value="1"/>
</dbReference>
<feature type="region of interest" description="Disordered" evidence="6">
    <location>
        <begin position="391"/>
        <end position="410"/>
    </location>
</feature>
<dbReference type="PANTHER" id="PTHR23180:SF160">
    <property type="entry name" value="ADP-RIBOSYLATION FACTOR GTPASE-ACTIVATING PROTEIN EFFECTOR PROTEIN 1"/>
    <property type="match status" value="1"/>
</dbReference>
<evidence type="ECO:0000313" key="10">
    <source>
        <dbReference type="Proteomes" id="UP001140011"/>
    </source>
</evidence>
<feature type="compositionally biased region" description="Low complexity" evidence="6">
    <location>
        <begin position="19"/>
        <end position="61"/>
    </location>
</feature>
<dbReference type="InterPro" id="IPR002110">
    <property type="entry name" value="Ankyrin_rpt"/>
</dbReference>
<feature type="compositionally biased region" description="Low complexity" evidence="6">
    <location>
        <begin position="455"/>
        <end position="465"/>
    </location>
</feature>
<dbReference type="InterPro" id="IPR036770">
    <property type="entry name" value="Ankyrin_rpt-contain_sf"/>
</dbReference>
<accession>A0A9W8H2Q7</accession>
<feature type="compositionally biased region" description="Low complexity" evidence="6">
    <location>
        <begin position="1725"/>
        <end position="1734"/>
    </location>
</feature>
<evidence type="ECO:0000256" key="4">
    <source>
        <dbReference type="PROSITE-ProRule" id="PRU00023"/>
    </source>
</evidence>
<dbReference type="InterPro" id="IPR011993">
    <property type="entry name" value="PH-like_dom_sf"/>
</dbReference>
<keyword evidence="3" id="KW-0862">Zinc</keyword>
<dbReference type="SMART" id="SM00233">
    <property type="entry name" value="PH"/>
    <property type="match status" value="1"/>
</dbReference>
<feature type="compositionally biased region" description="Polar residues" evidence="6">
    <location>
        <begin position="466"/>
        <end position="482"/>
    </location>
</feature>
<dbReference type="Pfam" id="PF12796">
    <property type="entry name" value="Ank_2"/>
    <property type="match status" value="1"/>
</dbReference>
<feature type="region of interest" description="Disordered" evidence="6">
    <location>
        <begin position="199"/>
        <end position="381"/>
    </location>
</feature>
<keyword evidence="4" id="KW-0040">ANK repeat</keyword>
<evidence type="ECO:0000256" key="3">
    <source>
        <dbReference type="ARBA" id="ARBA00022833"/>
    </source>
</evidence>
<dbReference type="OrthoDB" id="10266696at2759"/>
<dbReference type="PROSITE" id="PS50088">
    <property type="entry name" value="ANK_REPEAT"/>
    <property type="match status" value="1"/>
</dbReference>
<evidence type="ECO:0000256" key="2">
    <source>
        <dbReference type="ARBA" id="ARBA00022771"/>
    </source>
</evidence>
<evidence type="ECO:0000259" key="7">
    <source>
        <dbReference type="PROSITE" id="PS50003"/>
    </source>
</evidence>
<protein>
    <submittedName>
        <fullName evidence="9">Uncharacterized protein</fullName>
    </submittedName>
</protein>
<keyword evidence="1" id="KW-0479">Metal-binding</keyword>
<feature type="region of interest" description="Disordered" evidence="6">
    <location>
        <begin position="1991"/>
        <end position="2017"/>
    </location>
</feature>
<dbReference type="GO" id="GO:0005737">
    <property type="term" value="C:cytoplasm"/>
    <property type="evidence" value="ECO:0007669"/>
    <property type="project" value="InterPro"/>
</dbReference>
<keyword evidence="2 5" id="KW-0863">Zinc-finger</keyword>
<feature type="repeat" description="ANK" evidence="4">
    <location>
        <begin position="1634"/>
        <end position="1666"/>
    </location>
</feature>
<dbReference type="CDD" id="cd08204">
    <property type="entry name" value="ArfGap"/>
    <property type="match status" value="1"/>
</dbReference>
<dbReference type="PANTHER" id="PTHR23180">
    <property type="entry name" value="CENTAURIN/ARF"/>
    <property type="match status" value="1"/>
</dbReference>
<dbReference type="InterPro" id="IPR037278">
    <property type="entry name" value="ARFGAP/RecO"/>
</dbReference>
<dbReference type="InterPro" id="IPR038508">
    <property type="entry name" value="ArfGAP_dom_sf"/>
</dbReference>
<evidence type="ECO:0000256" key="1">
    <source>
        <dbReference type="ARBA" id="ARBA00022723"/>
    </source>
</evidence>
<sequence>MTLSKTKARQSRSAPDTTDSAVASAPDPDSAVAAAAANSSPIDTDIASAVASKKTKVASSKPRLTITPAATTTVVVHSGRRQPTASASSSATTPPKQSTLQQQKQLLPRIVQQPPPQHQLQQPAVFAPPPPFGNNSECSLTRIIELYGERTDILRLVLSAKSEEDRARAEYERRVQEELRYETRRLEFEMMLHSNYFKQQERDQQQQPQLVMAPPPPPQQHPHAVVLHSPLGLPTTHHSVSQQQQQQQQQHQSSSGAHMVTAHYGMQPVAHDPNGLRAYHHPDTPGGLDVRTNQHPFAFFKMPPGAPLHHPSAYNEQQHVPHSSGNNINSGGSGSSQMSSSRSQMQLSGGSNGSGSKTRQQQQQQQQLGIRDRRPVPPAVGGLSVRILSHDHNLADAPRSAPVDGPDMKKRKISHDEVIMALRRKVMSKGGVAGTHALSLAQASAAQPSKGHPLQAASAAAQNSNTQRRSSLAVITQSSSTGEGDDDPCEAAGTLSSSSSSSSSSPSLMPSTASSPLLRTTAGEDRSHRVSSISLIVDADSTTATAGGNGALAHEYILAAEEGTVWKIESTSAPPLLRCLTSPLPLLSSLDLGNGRLVPGTLGLTPSYQPTTSFSVRVQLVSERGSGASPELWVKKNGDCTLEQLDVCESDVEQGDADRRAWTAQWLCGSVRDEGLHMSLHVRQSADTLSALEGRRHDDRTPRVLDLFISKFTIPSDSDSPIPPLATLPLDNAKAQMLPTTHVFYETLRHHEHRSSNSGDVSAHPLFGRWVAEDSPAFRSAISGMEEQALSNRTHYKDLARQSTGLRDAYQMFMRQLSESLALLESMSVLEPLVSMVIQPLKHDIAQMLSTLCNDWDFVVVACARKLYESSFKQLEERKSEFDNASEQYYTELSKYLKAKASKEDERRDEAFNRLRVGFDSARCIYFVDLWCASHGWSQLEMFTAVLKWSQSIILAREAPKLPLSGNLGKVSWLLDNIEATADEMKQQRVEVAEFKAIVENPGGLGVRDYNLSPGGEMRESDEYVRVSLEQSFVPTAKQLLQLPTVKDARSKLSALRLSAVQSPDQIRQLLSSSHAPPMPSTSAASGNTSASLPTIPFPVSKSIDLTRHSLATNRTAVGAVASDSSVREGIREGYLFARIGSSKHSVSTTTNRGMMGGATGNSVWRRYWCQVGDGRFQKFAAQGKSTSGSTDNKGDTLSLATATVRTLSSESKQSSRRRFCFELITPSYYGVFQATSDHDLAMWIEVLRRGIELSLLHNNHASGSLSSLHRQGVLTPAEMSEGRSSRDRMGSGARFSRAASHFSSGYESMTTLASSVNASSASISGRDSHEVSATETSPMPPAALLPLLESEPLYGALGGQDFARRRRRLSVAELLPMLQAGDEANEYCADCGTRQPEWCSLNLGCLLCIECSGIHRSLGTHISKVRSLTLDVTSFTPVTIAMMLATGNPLNALVFERQDGSGHPGPDSSRQMRQQHIEAKYVERRFVDREWRPVAETSVLFDRIVAEQSVFVVLAAESTKKGGGTTTTGVFWTAEMATVLLFAAIEAGDMIGVMRALALGASINSGRLRIANSEHCASPLLAALFGIEQLTSLFSSAPTTESPESTSYFRVHLEIAELLILNGASINIPDDIHGFTPLHMACLADNAGVVKYLTDKGADPLVPSTDGRLALAMLLPPGERIPSAARAIIAGATQRAEERVRLDAAKSPVHSTTHFGASSRMADTRGPVPRRGSSGSGGGITGRSAFESRHSGSADGMGDRPLFDNGRSENSVFSAARRFTQSLVPSPAIGSAGSRMSVSTERPSLMEIGGLHHMADGTGGGPQSGGGWLASLAGAGSMNKRGRRLTSGIRELGSRFGGTGPPGAVAIAGARGADTGCGADVPPLPTILSAREEAEEDEEEDLLSAADEDSDDEVSELDTAAASRSAPNVTAAVIPSNAAKVPVPPIPEEDTPVAHASVRSTRSNMALNQSRGSGKHRNISPIYQIFGSGTKSAAASPTRPHHRRSGSSLLSTESESNSFVEVIDTPTVRASKHSNALGAAVLHRRELASGLRVSNSAEAFASPVHRHRRHEPPPLPDNPLLGLSKGGVAQASGGNKLMLRLLPRSSRMAFTGIFGRSDKKSTVQTEPHPG</sequence>
<feature type="region of interest" description="Disordered" evidence="6">
    <location>
        <begin position="1265"/>
        <end position="1293"/>
    </location>
</feature>
<feature type="compositionally biased region" description="Low complexity" evidence="6">
    <location>
        <begin position="495"/>
        <end position="518"/>
    </location>
</feature>
<dbReference type="EMBL" id="JANBUH010000101">
    <property type="protein sequence ID" value="KAJ2754693.1"/>
    <property type="molecule type" value="Genomic_DNA"/>
</dbReference>
<evidence type="ECO:0000259" key="8">
    <source>
        <dbReference type="PROSITE" id="PS50115"/>
    </source>
</evidence>
<feature type="compositionally biased region" description="Basic and acidic residues" evidence="6">
    <location>
        <begin position="1281"/>
        <end position="1290"/>
    </location>
</feature>
<feature type="region of interest" description="Disordered" evidence="6">
    <location>
        <begin position="443"/>
        <end position="525"/>
    </location>
</feature>
<dbReference type="Gene3D" id="1.25.40.20">
    <property type="entry name" value="Ankyrin repeat-containing domain"/>
    <property type="match status" value="1"/>
</dbReference>
<dbReference type="Gene3D" id="1.20.1270.60">
    <property type="entry name" value="Arfaptin homology (AH) domain/BAR domain"/>
    <property type="match status" value="1"/>
</dbReference>
<dbReference type="PROSITE" id="PS50115">
    <property type="entry name" value="ARFGAP"/>
    <property type="match status" value="1"/>
</dbReference>
<dbReference type="SUPFAM" id="SSF48403">
    <property type="entry name" value="Ankyrin repeat"/>
    <property type="match status" value="1"/>
</dbReference>
<dbReference type="Proteomes" id="UP001140011">
    <property type="component" value="Unassembled WGS sequence"/>
</dbReference>
<feature type="domain" description="PH" evidence="7">
    <location>
        <begin position="1129"/>
        <end position="1253"/>
    </location>
</feature>
<dbReference type="Pfam" id="PF16746">
    <property type="entry name" value="BAR_3"/>
    <property type="match status" value="1"/>
</dbReference>
<dbReference type="Gene3D" id="1.10.220.150">
    <property type="entry name" value="Arf GTPase activating protein"/>
    <property type="match status" value="1"/>
</dbReference>
<dbReference type="InterPro" id="IPR004148">
    <property type="entry name" value="BAR_dom"/>
</dbReference>
<organism evidence="9 10">
    <name type="scientific">Coemansia pectinata</name>
    <dbReference type="NCBI Taxonomy" id="1052879"/>
    <lineage>
        <taxon>Eukaryota</taxon>
        <taxon>Fungi</taxon>
        <taxon>Fungi incertae sedis</taxon>
        <taxon>Zoopagomycota</taxon>
        <taxon>Kickxellomycotina</taxon>
        <taxon>Kickxellomycetes</taxon>
        <taxon>Kickxellales</taxon>
        <taxon>Kickxellaceae</taxon>
        <taxon>Coemansia</taxon>
    </lineage>
</organism>
<gene>
    <name evidence="9" type="ORF">GGI19_002220</name>
</gene>
<evidence type="ECO:0000256" key="6">
    <source>
        <dbReference type="SAM" id="MobiDB-lite"/>
    </source>
</evidence>
<dbReference type="InterPro" id="IPR001849">
    <property type="entry name" value="PH_domain"/>
</dbReference>
<feature type="compositionally biased region" description="Low complexity" evidence="6">
    <location>
        <begin position="323"/>
        <end position="349"/>
    </location>
</feature>
<dbReference type="PROSITE" id="PS50003">
    <property type="entry name" value="PH_DOMAIN"/>
    <property type="match status" value="1"/>
</dbReference>
<dbReference type="InterPro" id="IPR027267">
    <property type="entry name" value="AH/BAR_dom_sf"/>
</dbReference>
<dbReference type="SUPFAM" id="SSF57863">
    <property type="entry name" value="ArfGap/RecO-like zinc finger"/>
    <property type="match status" value="1"/>
</dbReference>
<dbReference type="InterPro" id="IPR001164">
    <property type="entry name" value="ArfGAP_dom"/>
</dbReference>
<feature type="region of interest" description="Disordered" evidence="6">
    <location>
        <begin position="1893"/>
        <end position="1924"/>
    </location>
</feature>
<keyword evidence="10" id="KW-1185">Reference proteome</keyword>
<feature type="compositionally biased region" description="Basic and acidic residues" evidence="6">
    <location>
        <begin position="1747"/>
        <end position="1761"/>
    </location>
</feature>
<evidence type="ECO:0000256" key="5">
    <source>
        <dbReference type="PROSITE-ProRule" id="PRU00288"/>
    </source>
</evidence>
<feature type="region of interest" description="Disordered" evidence="6">
    <location>
        <begin position="1324"/>
        <end position="1343"/>
    </location>
</feature>
<dbReference type="InterPro" id="IPR045258">
    <property type="entry name" value="ACAP1/2/3-like"/>
</dbReference>
<evidence type="ECO:0000313" key="9">
    <source>
        <dbReference type="EMBL" id="KAJ2754693.1"/>
    </source>
</evidence>
<feature type="compositionally biased region" description="Low complexity" evidence="6">
    <location>
        <begin position="83"/>
        <end position="104"/>
    </location>
</feature>
<name>A0A9W8H2Q7_9FUNG</name>
<feature type="compositionally biased region" description="Low complexity" evidence="6">
    <location>
        <begin position="237"/>
        <end position="255"/>
    </location>
</feature>
<feature type="domain" description="Arf-GAP" evidence="8">
    <location>
        <begin position="1373"/>
        <end position="1495"/>
    </location>
</feature>
<feature type="compositionally biased region" description="Acidic residues" evidence="6">
    <location>
        <begin position="1894"/>
        <end position="1917"/>
    </location>
</feature>
<dbReference type="SMART" id="SM00105">
    <property type="entry name" value="ArfGap"/>
    <property type="match status" value="1"/>
</dbReference>
<dbReference type="GO" id="GO:0008270">
    <property type="term" value="F:zinc ion binding"/>
    <property type="evidence" value="ECO:0007669"/>
    <property type="project" value="UniProtKB-KW"/>
</dbReference>
<proteinExistence type="predicted"/>
<dbReference type="Gene3D" id="2.30.29.30">
    <property type="entry name" value="Pleckstrin-homology domain (PH domain)/Phosphotyrosine-binding domain (PTB)"/>
    <property type="match status" value="1"/>
</dbReference>
<feature type="region of interest" description="Disordered" evidence="6">
    <location>
        <begin position="1706"/>
        <end position="1761"/>
    </location>
</feature>
<dbReference type="SMART" id="SM00248">
    <property type="entry name" value="ANK"/>
    <property type="match status" value="2"/>
</dbReference>